<dbReference type="NCBIfam" id="NF033484">
    <property type="entry name" value="Stp1_PP2C_phos"/>
    <property type="match status" value="1"/>
</dbReference>
<keyword evidence="4" id="KW-0378">Hydrolase</keyword>
<dbReference type="Pfam" id="PF13672">
    <property type="entry name" value="PP2C_2"/>
    <property type="match status" value="1"/>
</dbReference>
<comment type="catalytic activity">
    <reaction evidence="8">
        <text>O-phospho-L-threonyl-[protein] + H2O = L-threonyl-[protein] + phosphate</text>
        <dbReference type="Rhea" id="RHEA:47004"/>
        <dbReference type="Rhea" id="RHEA-COMP:11060"/>
        <dbReference type="Rhea" id="RHEA-COMP:11605"/>
        <dbReference type="ChEBI" id="CHEBI:15377"/>
        <dbReference type="ChEBI" id="CHEBI:30013"/>
        <dbReference type="ChEBI" id="CHEBI:43474"/>
        <dbReference type="ChEBI" id="CHEBI:61977"/>
        <dbReference type="EC" id="3.1.3.16"/>
    </reaction>
</comment>
<dbReference type="Gene3D" id="3.60.40.10">
    <property type="entry name" value="PPM-type phosphatase domain"/>
    <property type="match status" value="1"/>
</dbReference>
<keyword evidence="3" id="KW-0479">Metal-binding</keyword>
<dbReference type="SMART" id="SM00332">
    <property type="entry name" value="PP2Cc"/>
    <property type="match status" value="1"/>
</dbReference>
<dbReference type="SMART" id="SM00331">
    <property type="entry name" value="PP2C_SIG"/>
    <property type="match status" value="1"/>
</dbReference>
<name>A0A1G9BUF1_9FIRM</name>
<feature type="domain" description="PPM-type phosphatase" evidence="9">
    <location>
        <begin position="2"/>
        <end position="244"/>
    </location>
</feature>
<evidence type="ECO:0000256" key="6">
    <source>
        <dbReference type="ARBA" id="ARBA00023211"/>
    </source>
</evidence>
<comment type="catalytic activity">
    <reaction evidence="7">
        <text>O-phospho-L-seryl-[protein] + H2O = L-seryl-[protein] + phosphate</text>
        <dbReference type="Rhea" id="RHEA:20629"/>
        <dbReference type="Rhea" id="RHEA-COMP:9863"/>
        <dbReference type="Rhea" id="RHEA-COMP:11604"/>
        <dbReference type="ChEBI" id="CHEBI:15377"/>
        <dbReference type="ChEBI" id="CHEBI:29999"/>
        <dbReference type="ChEBI" id="CHEBI:43474"/>
        <dbReference type="ChEBI" id="CHEBI:83421"/>
        <dbReference type="EC" id="3.1.3.16"/>
    </reaction>
</comment>
<dbReference type="OrthoDB" id="9801841at2"/>
<dbReference type="GO" id="GO:0046872">
    <property type="term" value="F:metal ion binding"/>
    <property type="evidence" value="ECO:0007669"/>
    <property type="project" value="UniProtKB-KW"/>
</dbReference>
<dbReference type="InterPro" id="IPR015655">
    <property type="entry name" value="PP2C"/>
</dbReference>
<evidence type="ECO:0000256" key="5">
    <source>
        <dbReference type="ARBA" id="ARBA00022912"/>
    </source>
</evidence>
<evidence type="ECO:0000259" key="9">
    <source>
        <dbReference type="PROSITE" id="PS51746"/>
    </source>
</evidence>
<evidence type="ECO:0000256" key="2">
    <source>
        <dbReference type="ARBA" id="ARBA00013081"/>
    </source>
</evidence>
<evidence type="ECO:0000256" key="4">
    <source>
        <dbReference type="ARBA" id="ARBA00022801"/>
    </source>
</evidence>
<proteinExistence type="predicted"/>
<dbReference type="SUPFAM" id="SSF81606">
    <property type="entry name" value="PP2C-like"/>
    <property type="match status" value="1"/>
</dbReference>
<dbReference type="PANTHER" id="PTHR47992">
    <property type="entry name" value="PROTEIN PHOSPHATASE"/>
    <property type="match status" value="1"/>
</dbReference>
<dbReference type="PROSITE" id="PS51746">
    <property type="entry name" value="PPM_2"/>
    <property type="match status" value="1"/>
</dbReference>
<evidence type="ECO:0000256" key="1">
    <source>
        <dbReference type="ARBA" id="ARBA00001936"/>
    </source>
</evidence>
<dbReference type="FunFam" id="3.60.40.10:FF:000002">
    <property type="entry name" value="Serine/threonine phosphatase stp"/>
    <property type="match status" value="1"/>
</dbReference>
<dbReference type="InterPro" id="IPR001932">
    <property type="entry name" value="PPM-type_phosphatase-like_dom"/>
</dbReference>
<dbReference type="CDD" id="cd00143">
    <property type="entry name" value="PP2Cc"/>
    <property type="match status" value="1"/>
</dbReference>
<sequence>MKAAAITDVGKVREINEDNYCIYENDIGLYMVADGMGGHKGGEVASSIAIHRIKDHITKHIEEELAELEGPAIEGLIFEAFNRANREVYNKAKEDLNCEGMGTTVTMALIANNKLYIGHVGDSRGYLLRNNTLEQITQDHSLVAELVRNGSITEREAMKHPQKNIITRSLGTDENIKVDIFSVEFHEGDILILCTDGLTNFVDRYELEKILLETDDCVEVCNTLVSLANQRGGYDNITVVIVKEKATGIEGR</sequence>
<evidence type="ECO:0000256" key="8">
    <source>
        <dbReference type="ARBA" id="ARBA00048336"/>
    </source>
</evidence>
<dbReference type="EC" id="3.1.3.16" evidence="2"/>
<evidence type="ECO:0000256" key="3">
    <source>
        <dbReference type="ARBA" id="ARBA00022723"/>
    </source>
</evidence>
<dbReference type="STRING" id="393762.SAMN05660472_01274"/>
<reference evidence="10 11" key="1">
    <citation type="submission" date="2016-10" db="EMBL/GenBank/DDBJ databases">
        <authorList>
            <person name="de Groot N.N."/>
        </authorList>
    </citation>
    <scope>NUCLEOTIDE SEQUENCE [LARGE SCALE GENOMIC DNA]</scope>
    <source>
        <strain evidence="10 11">DSM 18346</strain>
    </source>
</reference>
<evidence type="ECO:0000256" key="7">
    <source>
        <dbReference type="ARBA" id="ARBA00047761"/>
    </source>
</evidence>
<dbReference type="Proteomes" id="UP000198718">
    <property type="component" value="Unassembled WGS sequence"/>
</dbReference>
<comment type="cofactor">
    <cofactor evidence="1">
        <name>Mn(2+)</name>
        <dbReference type="ChEBI" id="CHEBI:29035"/>
    </cofactor>
</comment>
<keyword evidence="6" id="KW-0464">Manganese</keyword>
<dbReference type="AlphaFoldDB" id="A0A1G9BUF1"/>
<dbReference type="GO" id="GO:0004722">
    <property type="term" value="F:protein serine/threonine phosphatase activity"/>
    <property type="evidence" value="ECO:0007669"/>
    <property type="project" value="UniProtKB-EC"/>
</dbReference>
<dbReference type="RefSeq" id="WP_090552148.1">
    <property type="nucleotide sequence ID" value="NZ_FNFP01000002.1"/>
</dbReference>
<evidence type="ECO:0000313" key="10">
    <source>
        <dbReference type="EMBL" id="SDK43091.1"/>
    </source>
</evidence>
<evidence type="ECO:0000313" key="11">
    <source>
        <dbReference type="Proteomes" id="UP000198718"/>
    </source>
</evidence>
<keyword evidence="5" id="KW-0904">Protein phosphatase</keyword>
<gene>
    <name evidence="10" type="ORF">SAMN05660472_01274</name>
</gene>
<dbReference type="InterPro" id="IPR036457">
    <property type="entry name" value="PPM-type-like_dom_sf"/>
</dbReference>
<protein>
    <recommendedName>
        <fullName evidence="2">protein-serine/threonine phosphatase</fullName>
        <ecNumber evidence="2">3.1.3.16</ecNumber>
    </recommendedName>
</protein>
<keyword evidence="11" id="KW-1185">Reference proteome</keyword>
<accession>A0A1G9BUF1</accession>
<organism evidence="10 11">
    <name type="scientific">Natronincola ferrireducens</name>
    <dbReference type="NCBI Taxonomy" id="393762"/>
    <lineage>
        <taxon>Bacteria</taxon>
        <taxon>Bacillati</taxon>
        <taxon>Bacillota</taxon>
        <taxon>Clostridia</taxon>
        <taxon>Peptostreptococcales</taxon>
        <taxon>Natronincolaceae</taxon>
        <taxon>Natronincola</taxon>
    </lineage>
</organism>
<dbReference type="EMBL" id="FNFP01000002">
    <property type="protein sequence ID" value="SDK43091.1"/>
    <property type="molecule type" value="Genomic_DNA"/>
</dbReference>